<dbReference type="Proteomes" id="UP000267524">
    <property type="component" value="Unassembled WGS sequence"/>
</dbReference>
<dbReference type="Pfam" id="PF13650">
    <property type="entry name" value="Asp_protease_2"/>
    <property type="match status" value="1"/>
</dbReference>
<organism evidence="1 2">
    <name type="scientific">Chryseobacterium nematophagum</name>
    <dbReference type="NCBI Taxonomy" id="2305228"/>
    <lineage>
        <taxon>Bacteria</taxon>
        <taxon>Pseudomonadati</taxon>
        <taxon>Bacteroidota</taxon>
        <taxon>Flavobacteriia</taxon>
        <taxon>Flavobacteriales</taxon>
        <taxon>Weeksellaceae</taxon>
        <taxon>Chryseobacterium group</taxon>
        <taxon>Chryseobacterium</taxon>
    </lineage>
</organism>
<keyword evidence="2" id="KW-1185">Reference proteome</keyword>
<dbReference type="InterPro" id="IPR036034">
    <property type="entry name" value="PDZ_sf"/>
</dbReference>
<evidence type="ECO:0008006" key="3">
    <source>
        <dbReference type="Google" id="ProtNLM"/>
    </source>
</evidence>
<dbReference type="InterPro" id="IPR034122">
    <property type="entry name" value="Retropepsin-like_bacterial"/>
</dbReference>
<protein>
    <recommendedName>
        <fullName evidence="3">Aspartyl protease</fullName>
    </recommendedName>
</protein>
<dbReference type="AlphaFoldDB" id="A0A3M7LBH0"/>
<dbReference type="InterPro" id="IPR021109">
    <property type="entry name" value="Peptidase_aspartic_dom_sf"/>
</dbReference>
<gene>
    <name evidence="1" type="ORF">D1632_09795</name>
</gene>
<reference evidence="1 2" key="1">
    <citation type="submission" date="2018-08" db="EMBL/GenBank/DDBJ databases">
        <title>Chryseobacterium nematophagum: a novel matrix digesting pathogen of nematodes.</title>
        <authorList>
            <person name="Page A."/>
            <person name="Roberts M."/>
            <person name="Felix M.-A."/>
            <person name="Weir W."/>
        </authorList>
    </citation>
    <scope>NUCLEOTIDE SEQUENCE [LARGE SCALE GENOMIC DNA]</scope>
    <source>
        <strain evidence="1 2">JUb275</strain>
    </source>
</reference>
<dbReference type="CDD" id="cd05483">
    <property type="entry name" value="retropepsin_like_bacteria"/>
    <property type="match status" value="1"/>
</dbReference>
<sequence>MRKTLFSIFLVFTITLSGQGRKFFESGEVQIKNAVEKINLTYANDLPFVEVSINGKMYNFLLDTGAPTVISTKVYKELNLKKKHEGKVKDSQKNKQNQIFTELPEMIIDQVIFKNIGAIVMDLSVSELGCFKVDGIIGANQMSKLFWRINYSENLIEATTDLSQFDYKDYDLVIPFESKAQKTPVIETRILDKKVELTFDTGFSGRMKVFDTTYNPKKVQKAIKTFGTNAVGAYGAGKPAVSYIFRTDKIALGNKEFLNEIIQTGNSSLIGNDFFKNYRFILDWEHSKIYMKQIQEKYNEMESFGFGYRFIDTKPVVTYVFQEEKIPLKIGDSIVSINNVDLDHLDKESSCYYFINRVERNNKIIDVVVRRDSKIISFKLEKKLYLQD</sequence>
<comment type="caution">
    <text evidence="1">The sequence shown here is derived from an EMBL/GenBank/DDBJ whole genome shotgun (WGS) entry which is preliminary data.</text>
</comment>
<dbReference type="RefSeq" id="WP_122547012.1">
    <property type="nucleotide sequence ID" value="NZ_QWIV01000013.1"/>
</dbReference>
<name>A0A3M7LBH0_9FLAO</name>
<dbReference type="SUPFAM" id="SSF50630">
    <property type="entry name" value="Acid proteases"/>
    <property type="match status" value="1"/>
</dbReference>
<evidence type="ECO:0000313" key="1">
    <source>
        <dbReference type="EMBL" id="RMZ59887.1"/>
    </source>
</evidence>
<dbReference type="Gene3D" id="2.40.70.10">
    <property type="entry name" value="Acid Proteases"/>
    <property type="match status" value="2"/>
</dbReference>
<proteinExistence type="predicted"/>
<evidence type="ECO:0000313" key="2">
    <source>
        <dbReference type="Proteomes" id="UP000267524"/>
    </source>
</evidence>
<dbReference type="EMBL" id="QWIV01000013">
    <property type="protein sequence ID" value="RMZ59887.1"/>
    <property type="molecule type" value="Genomic_DNA"/>
</dbReference>
<dbReference type="SUPFAM" id="SSF50156">
    <property type="entry name" value="PDZ domain-like"/>
    <property type="match status" value="1"/>
</dbReference>
<accession>A0A3M7LBH0</accession>